<dbReference type="PANTHER" id="PTHR16127">
    <property type="entry name" value="TAXILIN"/>
    <property type="match status" value="1"/>
</dbReference>
<comment type="caution">
    <text evidence="3">The sequence shown here is derived from an EMBL/GenBank/DDBJ whole genome shotgun (WGS) entry which is preliminary data.</text>
</comment>
<gene>
    <name evidence="3" type="ORF">B0H64DRAFT_316728</name>
</gene>
<comment type="similarity">
    <text evidence="1">Belongs to the taxilin family.</text>
</comment>
<feature type="region of interest" description="Disordered" evidence="2">
    <location>
        <begin position="96"/>
        <end position="115"/>
    </location>
</feature>
<reference evidence="3" key="2">
    <citation type="submission" date="2023-06" db="EMBL/GenBank/DDBJ databases">
        <authorList>
            <consortium name="Lawrence Berkeley National Laboratory"/>
            <person name="Haridas S."/>
            <person name="Hensen N."/>
            <person name="Bonometti L."/>
            <person name="Westerberg I."/>
            <person name="Brannstrom I.O."/>
            <person name="Guillou S."/>
            <person name="Cros-Aarteil S."/>
            <person name="Calhoun S."/>
            <person name="Kuo A."/>
            <person name="Mondo S."/>
            <person name="Pangilinan J."/>
            <person name="Riley R."/>
            <person name="Labutti K."/>
            <person name="Andreopoulos B."/>
            <person name="Lipzen A."/>
            <person name="Chen C."/>
            <person name="Yanf M."/>
            <person name="Daum C."/>
            <person name="Ng V."/>
            <person name="Clum A."/>
            <person name="Steindorff A."/>
            <person name="Ohm R."/>
            <person name="Martin F."/>
            <person name="Silar P."/>
            <person name="Natvig D."/>
            <person name="Lalanne C."/>
            <person name="Gautier V."/>
            <person name="Ament-Velasquez S.L."/>
            <person name="Kruys A."/>
            <person name="Hutchinson M.I."/>
            <person name="Powell A.J."/>
            <person name="Barry K."/>
            <person name="Miller A.N."/>
            <person name="Grigoriev I.V."/>
            <person name="Debuchy R."/>
            <person name="Gladieux P."/>
            <person name="Thoren M.H."/>
            <person name="Johannesson H."/>
        </authorList>
    </citation>
    <scope>NUCLEOTIDE SEQUENCE</scope>
    <source>
        <strain evidence="3">CBS 168.71</strain>
    </source>
</reference>
<feature type="region of interest" description="Disordered" evidence="2">
    <location>
        <begin position="125"/>
        <end position="158"/>
    </location>
</feature>
<dbReference type="RefSeq" id="XP_062662747.1">
    <property type="nucleotide sequence ID" value="XM_062800299.1"/>
</dbReference>
<evidence type="ECO:0000313" key="3">
    <source>
        <dbReference type="EMBL" id="KAK3299233.1"/>
    </source>
</evidence>
<keyword evidence="4" id="KW-1185">Reference proteome</keyword>
<reference evidence="3" key="1">
    <citation type="journal article" date="2023" name="Mol. Phylogenet. Evol.">
        <title>Genome-scale phylogeny and comparative genomics of the fungal order Sordariales.</title>
        <authorList>
            <person name="Hensen N."/>
            <person name="Bonometti L."/>
            <person name="Westerberg I."/>
            <person name="Brannstrom I.O."/>
            <person name="Guillou S."/>
            <person name="Cros-Aarteil S."/>
            <person name="Calhoun S."/>
            <person name="Haridas S."/>
            <person name="Kuo A."/>
            <person name="Mondo S."/>
            <person name="Pangilinan J."/>
            <person name="Riley R."/>
            <person name="LaButti K."/>
            <person name="Andreopoulos B."/>
            <person name="Lipzen A."/>
            <person name="Chen C."/>
            <person name="Yan M."/>
            <person name="Daum C."/>
            <person name="Ng V."/>
            <person name="Clum A."/>
            <person name="Steindorff A."/>
            <person name="Ohm R.A."/>
            <person name="Martin F."/>
            <person name="Silar P."/>
            <person name="Natvig D.O."/>
            <person name="Lalanne C."/>
            <person name="Gautier V."/>
            <person name="Ament-Velasquez S.L."/>
            <person name="Kruys A."/>
            <person name="Hutchinson M.I."/>
            <person name="Powell A.J."/>
            <person name="Barry K."/>
            <person name="Miller A.N."/>
            <person name="Grigoriev I.V."/>
            <person name="Debuchy R."/>
            <person name="Gladieux P."/>
            <person name="Hiltunen Thoren M."/>
            <person name="Johannesson H."/>
        </authorList>
    </citation>
    <scope>NUCLEOTIDE SEQUENCE</scope>
    <source>
        <strain evidence="3">CBS 168.71</strain>
    </source>
</reference>
<dbReference type="GeneID" id="87837247"/>
<organism evidence="3 4">
    <name type="scientific">Chaetomium fimeti</name>
    <dbReference type="NCBI Taxonomy" id="1854472"/>
    <lineage>
        <taxon>Eukaryota</taxon>
        <taxon>Fungi</taxon>
        <taxon>Dikarya</taxon>
        <taxon>Ascomycota</taxon>
        <taxon>Pezizomycotina</taxon>
        <taxon>Sordariomycetes</taxon>
        <taxon>Sordariomycetidae</taxon>
        <taxon>Sordariales</taxon>
        <taxon>Chaetomiaceae</taxon>
        <taxon>Chaetomium</taxon>
    </lineage>
</organism>
<feature type="compositionally biased region" description="Pro residues" evidence="2">
    <location>
        <begin position="491"/>
        <end position="501"/>
    </location>
</feature>
<dbReference type="EMBL" id="JAUEPN010000002">
    <property type="protein sequence ID" value="KAK3299233.1"/>
    <property type="molecule type" value="Genomic_DNA"/>
</dbReference>
<evidence type="ECO:0000313" key="4">
    <source>
        <dbReference type="Proteomes" id="UP001278766"/>
    </source>
</evidence>
<dbReference type="Pfam" id="PF09728">
    <property type="entry name" value="Taxilin"/>
    <property type="match status" value="1"/>
</dbReference>
<dbReference type="Proteomes" id="UP001278766">
    <property type="component" value="Unassembled WGS sequence"/>
</dbReference>
<dbReference type="GO" id="GO:0019905">
    <property type="term" value="F:syntaxin binding"/>
    <property type="evidence" value="ECO:0007669"/>
    <property type="project" value="InterPro"/>
</dbReference>
<feature type="region of interest" description="Disordered" evidence="2">
    <location>
        <begin position="1"/>
        <end position="91"/>
    </location>
</feature>
<protein>
    <submittedName>
        <fullName evidence="3">Myosin-like coiled-coil protein-domain-containing protein</fullName>
    </submittedName>
</protein>
<sequence>MASPTVVPRPATPVAAGAPNQQPSDPLHATGHHAAGHDNRPAPAPPAAVPGKKGKQKKTPEPNEASKLIAQRISQLEHDAAGEKDQEADIEREVKKANRELHSQTSKMSELQKIDHLTKRCSDLLSDMKRHERESIKNKKRGDQLQKDKDSSRNELNKTVSLKEKLEKLCRELQRENNKLKNENKTLSDTQVRSQNTWDERYSGILRRMDDYQEEKDNPRKQVVDMEMEELYVRPPCSPGSQLTVPRFCQRFKSFIDQYELRELHFHSQMRTKELEVQYNLARFEREKKNYDAELARSRQLNAQVQTFSKTETELRQQLNVYVDKFKQVCPVRHRRPSAQTDARAQVEDTLNNSNDLFMTFRKEMEDMSKKTKRLERENENLKRKHDQVNGNILKMAEERNKNLGEIDELKKKLEKLNGIIKQMQQQGRGIPQGLTGTVEHGYVEGDLDGDESEYEDDEYDEGEDEEVSDDGDEYDDETEDELHHQQQPQPYGPERPPPAPVAATTNGHH</sequence>
<feature type="region of interest" description="Disordered" evidence="2">
    <location>
        <begin position="425"/>
        <end position="510"/>
    </location>
</feature>
<dbReference type="AlphaFoldDB" id="A0AAE0HMC1"/>
<name>A0AAE0HMC1_9PEZI</name>
<feature type="compositionally biased region" description="Acidic residues" evidence="2">
    <location>
        <begin position="446"/>
        <end position="481"/>
    </location>
</feature>
<dbReference type="PANTHER" id="PTHR16127:SF13">
    <property type="entry name" value="GH01188P"/>
    <property type="match status" value="1"/>
</dbReference>
<proteinExistence type="inferred from homology"/>
<accession>A0AAE0HMC1</accession>
<evidence type="ECO:0000256" key="2">
    <source>
        <dbReference type="SAM" id="MobiDB-lite"/>
    </source>
</evidence>
<dbReference type="InterPro" id="IPR026183">
    <property type="entry name" value="Taxilin_fam"/>
</dbReference>
<feature type="compositionally biased region" description="Low complexity" evidence="2">
    <location>
        <begin position="1"/>
        <end position="19"/>
    </location>
</feature>
<feature type="compositionally biased region" description="Basic and acidic residues" evidence="2">
    <location>
        <begin position="75"/>
        <end position="91"/>
    </location>
</feature>
<evidence type="ECO:0000256" key="1">
    <source>
        <dbReference type="ARBA" id="ARBA00009550"/>
    </source>
</evidence>